<keyword evidence="3" id="KW-1185">Reference proteome</keyword>
<protein>
    <submittedName>
        <fullName evidence="2">DUF4394 domain-containing protein</fullName>
    </submittedName>
</protein>
<evidence type="ECO:0000313" key="2">
    <source>
        <dbReference type="EMBL" id="MDN3922289.1"/>
    </source>
</evidence>
<feature type="domain" description="DUF4394" evidence="1">
    <location>
        <begin position="43"/>
        <end position="287"/>
    </location>
</feature>
<evidence type="ECO:0000259" key="1">
    <source>
        <dbReference type="Pfam" id="PF14339"/>
    </source>
</evidence>
<dbReference type="Proteomes" id="UP001228044">
    <property type="component" value="Unassembled WGS sequence"/>
</dbReference>
<comment type="caution">
    <text evidence="2">The sequence shown here is derived from an EMBL/GenBank/DDBJ whole genome shotgun (WGS) entry which is preliminary data.</text>
</comment>
<proteinExistence type="predicted"/>
<dbReference type="Pfam" id="PF14339">
    <property type="entry name" value="DUF4394"/>
    <property type="match status" value="1"/>
</dbReference>
<gene>
    <name evidence="2" type="ORF">QWJ38_18520</name>
</gene>
<organism evidence="2 3">
    <name type="scientific">Roseateles violae</name>
    <dbReference type="NCBI Taxonomy" id="3058042"/>
    <lineage>
        <taxon>Bacteria</taxon>
        <taxon>Pseudomonadati</taxon>
        <taxon>Pseudomonadota</taxon>
        <taxon>Betaproteobacteria</taxon>
        <taxon>Burkholderiales</taxon>
        <taxon>Sphaerotilaceae</taxon>
        <taxon>Roseateles</taxon>
    </lineage>
</organism>
<accession>A0ABT8DY95</accession>
<sequence>MKSQVLALATAALLGGCATQEPGEPLGPPAKETIYAVTGSNKLIQFNAGQPQKLLSSRSLTGLAAQEHLLGIDYRVAKGQLFGLGASGQLYRIDTTSATATPVGTPLALPREGATEWGFDFNPTVDRIRVVNDAGFNLRLHPDTGAIVDGNPDQPGVQLDGRLAYDAADANAGKTPAIVAAGYTYNKDNEKITTNYALDGRQGLLVHQGMKEGVQPMVSPNTGRLYTVGPLGIGPFEHATLDISDLSNAAYSAISRGTSSSWYRIDLASGRATRIGTIAGGEAVVGAAIEP</sequence>
<dbReference type="EMBL" id="JAUHHC010000005">
    <property type="protein sequence ID" value="MDN3922289.1"/>
    <property type="molecule type" value="Genomic_DNA"/>
</dbReference>
<name>A0ABT8DY95_9BURK</name>
<dbReference type="InterPro" id="IPR025507">
    <property type="entry name" value="DUF4394"/>
</dbReference>
<dbReference type="RefSeq" id="WP_290360597.1">
    <property type="nucleotide sequence ID" value="NZ_JAUHHC010000005.1"/>
</dbReference>
<evidence type="ECO:0000313" key="3">
    <source>
        <dbReference type="Proteomes" id="UP001228044"/>
    </source>
</evidence>
<dbReference type="PROSITE" id="PS51257">
    <property type="entry name" value="PROKAR_LIPOPROTEIN"/>
    <property type="match status" value="1"/>
</dbReference>
<reference evidence="2 3" key="1">
    <citation type="submission" date="2023-06" db="EMBL/GenBank/DDBJ databases">
        <title>Pelomonas sp. PFR6 16S ribosomal RNA gene Genome sequencing and assembly.</title>
        <authorList>
            <person name="Woo H."/>
        </authorList>
    </citation>
    <scope>NUCLEOTIDE SEQUENCE [LARGE SCALE GENOMIC DNA]</scope>
    <source>
        <strain evidence="2 3">PFR6</strain>
    </source>
</reference>